<evidence type="ECO:0000313" key="8">
    <source>
        <dbReference type="Proteomes" id="UP000186599"/>
    </source>
</evidence>
<feature type="region of interest" description="Disordered" evidence="4">
    <location>
        <begin position="231"/>
        <end position="250"/>
    </location>
</feature>
<dbReference type="AlphaFoldDB" id="A0A1H9QG58"/>
<keyword evidence="8" id="KW-1185">Reference proteome</keyword>
<dbReference type="Proteomes" id="UP000186599">
    <property type="component" value="Unassembled WGS sequence"/>
</dbReference>
<evidence type="ECO:0000256" key="3">
    <source>
        <dbReference type="ARBA" id="ARBA00022795"/>
    </source>
</evidence>
<evidence type="ECO:0000256" key="2">
    <source>
        <dbReference type="ARBA" id="ARBA00009149"/>
    </source>
</evidence>
<dbReference type="EMBL" id="FOGN01000001">
    <property type="protein sequence ID" value="SER58753.1"/>
    <property type="molecule type" value="Genomic_DNA"/>
</dbReference>
<feature type="compositionally biased region" description="Polar residues" evidence="4">
    <location>
        <begin position="394"/>
        <end position="414"/>
    </location>
</feature>
<dbReference type="GO" id="GO:0044780">
    <property type="term" value="P:bacterial-type flagellum assembly"/>
    <property type="evidence" value="ECO:0007669"/>
    <property type="project" value="InterPro"/>
</dbReference>
<dbReference type="Proteomes" id="UP000186904">
    <property type="component" value="Unassembled WGS sequence"/>
</dbReference>
<dbReference type="InterPro" id="IPR052563">
    <property type="entry name" value="FliK"/>
</dbReference>
<dbReference type="PRINTS" id="PR01007">
    <property type="entry name" value="FLGHOOKFLIK"/>
</dbReference>
<evidence type="ECO:0000313" key="7">
    <source>
        <dbReference type="EMBL" id="SFL66968.1"/>
    </source>
</evidence>
<dbReference type="InterPro" id="IPR038610">
    <property type="entry name" value="FliK-like_C_sf"/>
</dbReference>
<dbReference type="EMBL" id="FOUA01000001">
    <property type="protein sequence ID" value="SFL66968.1"/>
    <property type="molecule type" value="Genomic_DNA"/>
</dbReference>
<dbReference type="PANTHER" id="PTHR37533">
    <property type="entry name" value="FLAGELLAR HOOK-LENGTH CONTROL PROTEIN"/>
    <property type="match status" value="1"/>
</dbReference>
<gene>
    <name evidence="7" type="ORF">SAMN04487855_0632</name>
    <name evidence="6" type="ORF">SAMN05216589_0994</name>
</gene>
<dbReference type="STRING" id="653930.SAMN05216589_0994"/>
<dbReference type="PANTHER" id="PTHR37533:SF2">
    <property type="entry name" value="FLAGELLAR HOOK-LENGTH CONTROL PROTEIN"/>
    <property type="match status" value="1"/>
</dbReference>
<name>A0A1H9QG58_9GAMM</name>
<feature type="region of interest" description="Disordered" evidence="4">
    <location>
        <begin position="115"/>
        <end position="150"/>
    </location>
</feature>
<keyword evidence="3" id="KW-1005">Bacterial flagellum biogenesis</keyword>
<accession>A0A1H9QG58</accession>
<dbReference type="InterPro" id="IPR021136">
    <property type="entry name" value="Flagellar_hook_control-like_C"/>
</dbReference>
<feature type="domain" description="Flagellar hook-length control protein-like C-terminal" evidence="5">
    <location>
        <begin position="288"/>
        <end position="370"/>
    </location>
</feature>
<dbReference type="RefSeq" id="WP_074778108.1">
    <property type="nucleotide sequence ID" value="NZ_FOGN01000001.1"/>
</dbReference>
<sequence length="421" mass="44548">MSASLPLMALLNADARPSVRNDSAHAAPSAEDAEAFAGLLAEHLPAELQAAIKQMSPEQLATLEQAALAADGKSLPLQVQNWLEQLPLDGDVAEQAGDDALTVIGQWMQWLQETTRPGAGPVPAGSISSASGALPSSSGQPMGAQPAMLTDGDDAARLTTEGGQADRELLSREGADKQLLNGELNRPSRQVAQAQNAQPDFPAALQRAAATQNDSQPLSAAMLGKLAEQLERGSPGRSGGETDAIDGLARPGTYGTNAAALTARPVVATTQSMGVPFGQPSWGEAMVEKVMWMSSQNLRSVEIQLDPAELGPLEIHIQHRGQELQVQFVSQNPSVREALEAQMHRLRDMFGQQGLDQAEVTVADRSAGEQPGQRDGQPAERTGGRGPGDETLLAGNNNDTSEQPELRTQWTPTQRLVDYYA</sequence>
<dbReference type="GO" id="GO:0009424">
    <property type="term" value="C:bacterial-type flagellum hook"/>
    <property type="evidence" value="ECO:0007669"/>
    <property type="project" value="InterPro"/>
</dbReference>
<dbReference type="InterPro" id="IPR001635">
    <property type="entry name" value="Flag_hook_Flik"/>
</dbReference>
<evidence type="ECO:0000313" key="6">
    <source>
        <dbReference type="EMBL" id="SER58753.1"/>
    </source>
</evidence>
<comment type="similarity">
    <text evidence="2">Belongs to the FliK family.</text>
</comment>
<protein>
    <submittedName>
        <fullName evidence="6">Hook-length control protein FliK</fullName>
    </submittedName>
</protein>
<dbReference type="CDD" id="cd17470">
    <property type="entry name" value="T3SS_Flik_C"/>
    <property type="match status" value="1"/>
</dbReference>
<evidence type="ECO:0000256" key="4">
    <source>
        <dbReference type="SAM" id="MobiDB-lite"/>
    </source>
</evidence>
<feature type="compositionally biased region" description="Low complexity" evidence="4">
    <location>
        <begin position="117"/>
        <end position="141"/>
    </location>
</feature>
<evidence type="ECO:0000313" key="9">
    <source>
        <dbReference type="Proteomes" id="UP000186904"/>
    </source>
</evidence>
<feature type="region of interest" description="Disordered" evidence="4">
    <location>
        <begin position="364"/>
        <end position="421"/>
    </location>
</feature>
<dbReference type="Gene3D" id="3.30.750.140">
    <property type="match status" value="1"/>
</dbReference>
<reference evidence="8 9" key="1">
    <citation type="submission" date="2016-10" db="EMBL/GenBank/DDBJ databases">
        <authorList>
            <person name="de Groot N.N."/>
        </authorList>
    </citation>
    <scope>NUCLEOTIDE SEQUENCE [LARGE SCALE GENOMIC DNA]</scope>
    <source>
        <strain evidence="7 8">CGMCC 1.9095</strain>
        <strain evidence="6 9">DSM 22558</strain>
    </source>
</reference>
<proteinExistence type="inferred from homology"/>
<comment type="function">
    <text evidence="1">Controls the length of the flagellar hook.</text>
</comment>
<evidence type="ECO:0000259" key="5">
    <source>
        <dbReference type="Pfam" id="PF02120"/>
    </source>
</evidence>
<dbReference type="Pfam" id="PF02120">
    <property type="entry name" value="Flg_hook"/>
    <property type="match status" value="1"/>
</dbReference>
<evidence type="ECO:0000256" key="1">
    <source>
        <dbReference type="ARBA" id="ARBA00003944"/>
    </source>
</evidence>
<organism evidence="6 9">
    <name type="scientific">Halopseudomonas bauzanensis</name>
    <dbReference type="NCBI Taxonomy" id="653930"/>
    <lineage>
        <taxon>Bacteria</taxon>
        <taxon>Pseudomonadati</taxon>
        <taxon>Pseudomonadota</taxon>
        <taxon>Gammaproteobacteria</taxon>
        <taxon>Pseudomonadales</taxon>
        <taxon>Pseudomonadaceae</taxon>
        <taxon>Halopseudomonas</taxon>
    </lineage>
</organism>